<dbReference type="EMBL" id="FNCH01000028">
    <property type="protein sequence ID" value="SDH54157.1"/>
    <property type="molecule type" value="Genomic_DNA"/>
</dbReference>
<organism evidence="1 2">
    <name type="scientific">Pedobacter terrae</name>
    <dbReference type="NCBI Taxonomy" id="405671"/>
    <lineage>
        <taxon>Bacteria</taxon>
        <taxon>Pseudomonadati</taxon>
        <taxon>Bacteroidota</taxon>
        <taxon>Sphingobacteriia</taxon>
        <taxon>Sphingobacteriales</taxon>
        <taxon>Sphingobacteriaceae</taxon>
        <taxon>Pedobacter</taxon>
    </lineage>
</organism>
<dbReference type="AlphaFoldDB" id="A0A1G8D8U0"/>
<proteinExistence type="predicted"/>
<dbReference type="STRING" id="405671.SAMN05421827_12851"/>
<gene>
    <name evidence="1" type="ORF">SAMN05421827_12851</name>
</gene>
<sequence>MPDFKNWIADVKDDHPTLKPFINRLDKFFSESGFNSSAFEKAVTKGLSEAENKAVESFTYKQNVESK</sequence>
<evidence type="ECO:0000313" key="1">
    <source>
        <dbReference type="EMBL" id="SDH54157.1"/>
    </source>
</evidence>
<name>A0A1G8D8U0_9SPHI</name>
<dbReference type="Proteomes" id="UP000199643">
    <property type="component" value="Unassembled WGS sequence"/>
</dbReference>
<accession>A0A1G8D8U0</accession>
<keyword evidence="2" id="KW-1185">Reference proteome</keyword>
<protein>
    <submittedName>
        <fullName evidence="1">Uncharacterized protein</fullName>
    </submittedName>
</protein>
<evidence type="ECO:0000313" key="2">
    <source>
        <dbReference type="Proteomes" id="UP000199643"/>
    </source>
</evidence>
<reference evidence="2" key="1">
    <citation type="submission" date="2016-10" db="EMBL/GenBank/DDBJ databases">
        <authorList>
            <person name="Varghese N."/>
            <person name="Submissions S."/>
        </authorList>
    </citation>
    <scope>NUCLEOTIDE SEQUENCE [LARGE SCALE GENOMIC DNA]</scope>
    <source>
        <strain evidence="2">DSM 17933</strain>
    </source>
</reference>
<dbReference type="RefSeq" id="WP_090504171.1">
    <property type="nucleotide sequence ID" value="NZ_FNCH01000028.1"/>
</dbReference>